<dbReference type="GO" id="GO:0016779">
    <property type="term" value="F:nucleotidyltransferase activity"/>
    <property type="evidence" value="ECO:0007669"/>
    <property type="project" value="UniProtKB-ARBA"/>
</dbReference>
<feature type="domain" description="MobA-like NTP transferase" evidence="2">
    <location>
        <begin position="7"/>
        <end position="113"/>
    </location>
</feature>
<evidence type="ECO:0000259" key="2">
    <source>
        <dbReference type="Pfam" id="PF12804"/>
    </source>
</evidence>
<evidence type="ECO:0000313" key="3">
    <source>
        <dbReference type="EMBL" id="MBE3640707.1"/>
    </source>
</evidence>
<dbReference type="Gene3D" id="3.90.550.10">
    <property type="entry name" value="Spore Coat Polysaccharide Biosynthesis Protein SpsA, Chain A"/>
    <property type="match status" value="1"/>
</dbReference>
<dbReference type="PANTHER" id="PTHR43777:SF1">
    <property type="entry name" value="MOLYBDENUM COFACTOR CYTIDYLYLTRANSFERASE"/>
    <property type="match status" value="1"/>
</dbReference>
<organism evidence="3 4">
    <name type="scientific">Mangrovicoccus algicola</name>
    <dbReference type="NCBI Taxonomy" id="2771008"/>
    <lineage>
        <taxon>Bacteria</taxon>
        <taxon>Pseudomonadati</taxon>
        <taxon>Pseudomonadota</taxon>
        <taxon>Alphaproteobacteria</taxon>
        <taxon>Rhodobacterales</taxon>
        <taxon>Paracoccaceae</taxon>
        <taxon>Mangrovicoccus</taxon>
    </lineage>
</organism>
<name>A0A8J7CZM9_9RHOB</name>
<keyword evidence="3" id="KW-0808">Transferase</keyword>
<keyword evidence="4" id="KW-1185">Reference proteome</keyword>
<dbReference type="InterPro" id="IPR025877">
    <property type="entry name" value="MobA-like_NTP_Trfase"/>
</dbReference>
<comment type="caution">
    <text evidence="3">The sequence shown here is derived from an EMBL/GenBank/DDBJ whole genome shotgun (WGS) entry which is preliminary data.</text>
</comment>
<dbReference type="Proteomes" id="UP000609121">
    <property type="component" value="Unassembled WGS sequence"/>
</dbReference>
<accession>A0A8J7CZM9</accession>
<protein>
    <submittedName>
        <fullName evidence="3">NTP transferase domain-containing protein</fullName>
    </submittedName>
</protein>
<sequence length="114" mass="11129">MAERILGAVLAAGRGSRFGAGDKLRAGLAGQALARHAASAMAAAGFAEAAVVCPAARADLFPGLLRLEAPAGSGQSASLAAAARWAMAAEADLLVIALADMPFVTGADLAEVAA</sequence>
<gene>
    <name evidence="3" type="ORF">ICN82_21145</name>
</gene>
<dbReference type="InterPro" id="IPR029044">
    <property type="entry name" value="Nucleotide-diphossugar_trans"/>
</dbReference>
<dbReference type="Pfam" id="PF12804">
    <property type="entry name" value="NTP_transf_3"/>
    <property type="match status" value="1"/>
</dbReference>
<reference evidence="3" key="1">
    <citation type="submission" date="2020-09" db="EMBL/GenBank/DDBJ databases">
        <title>A novel bacterium of genus Mangrovicoccus, isolated from South China Sea.</title>
        <authorList>
            <person name="Huang H."/>
            <person name="Mo K."/>
            <person name="Hu Y."/>
        </authorList>
    </citation>
    <scope>NUCLEOTIDE SEQUENCE</scope>
    <source>
        <strain evidence="3">HB182678</strain>
    </source>
</reference>
<dbReference type="AlphaFoldDB" id="A0A8J7CZM9"/>
<keyword evidence="1" id="KW-0460">Magnesium</keyword>
<evidence type="ECO:0000313" key="4">
    <source>
        <dbReference type="Proteomes" id="UP000609121"/>
    </source>
</evidence>
<dbReference type="SUPFAM" id="SSF53448">
    <property type="entry name" value="Nucleotide-diphospho-sugar transferases"/>
    <property type="match status" value="1"/>
</dbReference>
<dbReference type="RefSeq" id="WP_193187322.1">
    <property type="nucleotide sequence ID" value="NZ_JACVXA010000139.1"/>
</dbReference>
<feature type="non-terminal residue" evidence="3">
    <location>
        <position position="114"/>
    </location>
</feature>
<proteinExistence type="predicted"/>
<dbReference type="PANTHER" id="PTHR43777">
    <property type="entry name" value="MOLYBDENUM COFACTOR CYTIDYLYLTRANSFERASE"/>
    <property type="match status" value="1"/>
</dbReference>
<dbReference type="EMBL" id="JACVXA010000139">
    <property type="protein sequence ID" value="MBE3640707.1"/>
    <property type="molecule type" value="Genomic_DNA"/>
</dbReference>
<evidence type="ECO:0000256" key="1">
    <source>
        <dbReference type="ARBA" id="ARBA00022842"/>
    </source>
</evidence>